<reference evidence="8 9" key="1">
    <citation type="submission" date="2020-09" db="EMBL/GenBank/DDBJ databases">
        <title>Characterization and genome sequencing of Ruminiclostridium sp. nov. MA18.</title>
        <authorList>
            <person name="Rettenmaier R."/>
            <person name="Kowollik M.-L."/>
            <person name="Liebl W."/>
            <person name="Zverlov V."/>
        </authorList>
    </citation>
    <scope>NUCLEOTIDE SEQUENCE [LARGE SCALE GENOMIC DNA]</scope>
    <source>
        <strain evidence="8 9">MA18</strain>
    </source>
</reference>
<protein>
    <submittedName>
        <fullName evidence="8">Sulfatase-like hydrolase/transferase</fullName>
    </submittedName>
</protein>
<evidence type="ECO:0000313" key="9">
    <source>
        <dbReference type="Proteomes" id="UP000306409"/>
    </source>
</evidence>
<keyword evidence="6" id="KW-0472">Membrane</keyword>
<dbReference type="GO" id="GO:0005886">
    <property type="term" value="C:plasma membrane"/>
    <property type="evidence" value="ECO:0007669"/>
    <property type="project" value="UniProtKB-SubCell"/>
</dbReference>
<dbReference type="Proteomes" id="UP000306409">
    <property type="component" value="Chromosome"/>
</dbReference>
<comment type="pathway">
    <text evidence="2">Cell wall biogenesis; lipoteichoic acid biosynthesis.</text>
</comment>
<gene>
    <name evidence="8" type="ORF">EHE19_019065</name>
</gene>
<dbReference type="Pfam" id="PF00884">
    <property type="entry name" value="Sulfatase"/>
    <property type="match status" value="1"/>
</dbReference>
<dbReference type="EMBL" id="CP061336">
    <property type="protein sequence ID" value="QNU66899.1"/>
    <property type="molecule type" value="Genomic_DNA"/>
</dbReference>
<dbReference type="Gene3D" id="3.40.720.10">
    <property type="entry name" value="Alkaline Phosphatase, subunit A"/>
    <property type="match status" value="1"/>
</dbReference>
<dbReference type="GO" id="GO:0016787">
    <property type="term" value="F:hydrolase activity"/>
    <property type="evidence" value="ECO:0007669"/>
    <property type="project" value="UniProtKB-KW"/>
</dbReference>
<dbReference type="RefSeq" id="WP_137698734.1">
    <property type="nucleotide sequence ID" value="NZ_CP061336.1"/>
</dbReference>
<evidence type="ECO:0000256" key="5">
    <source>
        <dbReference type="ARBA" id="ARBA00022989"/>
    </source>
</evidence>
<evidence type="ECO:0000256" key="1">
    <source>
        <dbReference type="ARBA" id="ARBA00004651"/>
    </source>
</evidence>
<dbReference type="SUPFAM" id="SSF53649">
    <property type="entry name" value="Alkaline phosphatase-like"/>
    <property type="match status" value="1"/>
</dbReference>
<keyword evidence="4" id="KW-0812">Transmembrane</keyword>
<dbReference type="GO" id="GO:0016740">
    <property type="term" value="F:transferase activity"/>
    <property type="evidence" value="ECO:0007669"/>
    <property type="project" value="UniProtKB-KW"/>
</dbReference>
<dbReference type="InterPro" id="IPR050448">
    <property type="entry name" value="OpgB/LTA_synthase_biosynth"/>
</dbReference>
<keyword evidence="8" id="KW-0378">Hydrolase</keyword>
<dbReference type="OrthoDB" id="243547at2"/>
<sequence length="620" mass="70743">MDIKKLLSKNLCVKVLFFIIPLISLFIIEFATRGDLASIFEWIIKAPMQFTLSLALQYAIYIVIFAIFKHAGATALFYSVLSVLIAASVGSKREILGVPLMPWDIMSSLNVAGLMGSINLAQFNFLYNWIFVLSLIIFIAILLVIFIYQKSVFNFSKKSRIIASILSGAVIVVVFVTLPKAGIEESPITICEENGYIRGFIVNAQLWAEMDEESTELAYNDNYKYDFTSGEATSDIKPNVIFIMSEAFWDATLLPNVVFSEDPIPNFHKLQKSAISGEMVSPTYGGLTCNVEFEILTGLSLKYLPYQTTAYTTSIKRDIPAMPSYFKELGYQTIGVHPYEKSFFMRNTVYPMLGIDKFVTQSEMPDAQIKGGYISDDTFADYIISEYEKAEKPVFMYNISMQNHWPYTNENYYEDNKFQVQSSKNLDNESITALQNYAQGISDADKSLKKVIDYFTNVKEPTVVIFLGDHLPALTDQLGVYKKLGFIDKSVNDDDLFKGTEGQNIENRNMLIDNQKILKTPYLIWFNYKTDIEKGKTLSPNYMGAYVLSKIGMKIPPFYNFLLDYSQKVPVNRHFLSVLSNGTAYKKTPSKYNDYEYTYEKVQKDILYGEQEYRDLFFAK</sequence>
<dbReference type="PANTHER" id="PTHR47371:SF3">
    <property type="entry name" value="PHOSPHOGLYCEROL TRANSFERASE I"/>
    <property type="match status" value="1"/>
</dbReference>
<proteinExistence type="predicted"/>
<evidence type="ECO:0000256" key="3">
    <source>
        <dbReference type="ARBA" id="ARBA00022475"/>
    </source>
</evidence>
<evidence type="ECO:0000313" key="8">
    <source>
        <dbReference type="EMBL" id="QNU66899.1"/>
    </source>
</evidence>
<keyword evidence="8" id="KW-0808">Transferase</keyword>
<dbReference type="InterPro" id="IPR000917">
    <property type="entry name" value="Sulfatase_N"/>
</dbReference>
<feature type="domain" description="Sulfatase N-terminal" evidence="7">
    <location>
        <begin position="238"/>
        <end position="530"/>
    </location>
</feature>
<accession>A0A4U7JDR3</accession>
<evidence type="ECO:0000259" key="7">
    <source>
        <dbReference type="Pfam" id="PF00884"/>
    </source>
</evidence>
<evidence type="ECO:0000256" key="6">
    <source>
        <dbReference type="ARBA" id="ARBA00023136"/>
    </source>
</evidence>
<dbReference type="PANTHER" id="PTHR47371">
    <property type="entry name" value="LIPOTEICHOIC ACID SYNTHASE"/>
    <property type="match status" value="1"/>
</dbReference>
<dbReference type="InterPro" id="IPR017850">
    <property type="entry name" value="Alkaline_phosphatase_core_sf"/>
</dbReference>
<dbReference type="AlphaFoldDB" id="A0A4U7JDR3"/>
<evidence type="ECO:0000256" key="2">
    <source>
        <dbReference type="ARBA" id="ARBA00004936"/>
    </source>
</evidence>
<dbReference type="KEGG" id="rher:EHE19_019065"/>
<dbReference type="CDD" id="cd16015">
    <property type="entry name" value="LTA_synthase"/>
    <property type="match status" value="1"/>
</dbReference>
<keyword evidence="5" id="KW-1133">Transmembrane helix</keyword>
<keyword evidence="9" id="KW-1185">Reference proteome</keyword>
<name>A0A4U7JDR3_9FIRM</name>
<comment type="subcellular location">
    <subcellularLocation>
        <location evidence="1">Cell membrane</location>
        <topology evidence="1">Multi-pass membrane protein</topology>
    </subcellularLocation>
</comment>
<evidence type="ECO:0000256" key="4">
    <source>
        <dbReference type="ARBA" id="ARBA00022692"/>
    </source>
</evidence>
<organism evidence="8 9">
    <name type="scientific">Ruminiclostridium herbifermentans</name>
    <dbReference type="NCBI Taxonomy" id="2488810"/>
    <lineage>
        <taxon>Bacteria</taxon>
        <taxon>Bacillati</taxon>
        <taxon>Bacillota</taxon>
        <taxon>Clostridia</taxon>
        <taxon>Eubacteriales</taxon>
        <taxon>Oscillospiraceae</taxon>
        <taxon>Ruminiclostridium</taxon>
    </lineage>
</organism>
<keyword evidence="3" id="KW-1003">Cell membrane</keyword>